<reference evidence="1" key="1">
    <citation type="submission" date="2021-06" db="EMBL/GenBank/DDBJ databases">
        <authorList>
            <person name="Hodson N. C."/>
            <person name="Mongue J. A."/>
            <person name="Jaron S. K."/>
        </authorList>
    </citation>
    <scope>NUCLEOTIDE SEQUENCE</scope>
</reference>
<keyword evidence="2" id="KW-1185">Reference proteome</keyword>
<protein>
    <submittedName>
        <fullName evidence="1">Uncharacterized protein</fullName>
    </submittedName>
</protein>
<comment type="caution">
    <text evidence="1">The sequence shown here is derived from an EMBL/GenBank/DDBJ whole genome shotgun (WGS) entry which is preliminary data.</text>
</comment>
<feature type="non-terminal residue" evidence="1">
    <location>
        <position position="1"/>
    </location>
</feature>
<sequence length="12" mass="1295">LKCLQNSIADSC</sequence>
<dbReference type="Proteomes" id="UP000708208">
    <property type="component" value="Unassembled WGS sequence"/>
</dbReference>
<name>A0A8J2L597_9HEXA</name>
<proteinExistence type="predicted"/>
<organism evidence="1 2">
    <name type="scientific">Allacma fusca</name>
    <dbReference type="NCBI Taxonomy" id="39272"/>
    <lineage>
        <taxon>Eukaryota</taxon>
        <taxon>Metazoa</taxon>
        <taxon>Ecdysozoa</taxon>
        <taxon>Arthropoda</taxon>
        <taxon>Hexapoda</taxon>
        <taxon>Collembola</taxon>
        <taxon>Symphypleona</taxon>
        <taxon>Sminthuridae</taxon>
        <taxon>Allacma</taxon>
    </lineage>
</organism>
<accession>A0A8J2L597</accession>
<gene>
    <name evidence="1" type="ORF">AFUS01_LOCUS26488</name>
</gene>
<dbReference type="EMBL" id="CAJVCH010353921">
    <property type="protein sequence ID" value="CAG7815838.1"/>
    <property type="molecule type" value="Genomic_DNA"/>
</dbReference>
<evidence type="ECO:0000313" key="2">
    <source>
        <dbReference type="Proteomes" id="UP000708208"/>
    </source>
</evidence>
<evidence type="ECO:0000313" key="1">
    <source>
        <dbReference type="EMBL" id="CAG7815838.1"/>
    </source>
</evidence>